<dbReference type="EMBL" id="LR746269">
    <property type="protein sequence ID" value="CAA7398312.1"/>
    <property type="molecule type" value="Genomic_DNA"/>
</dbReference>
<dbReference type="InterPro" id="IPR001611">
    <property type="entry name" value="Leu-rich_rpt"/>
</dbReference>
<feature type="domain" description="Protein kinase" evidence="23">
    <location>
        <begin position="708"/>
        <end position="983"/>
    </location>
</feature>
<dbReference type="FunFam" id="3.30.200.20:FF:000309">
    <property type="entry name" value="Leucine-rich repeat receptor protein kinase MSP1"/>
    <property type="match status" value="1"/>
</dbReference>
<feature type="signal peptide" evidence="22">
    <location>
        <begin position="1"/>
        <end position="26"/>
    </location>
</feature>
<evidence type="ECO:0000313" key="24">
    <source>
        <dbReference type="EMBL" id="CAA7398312.1"/>
    </source>
</evidence>
<dbReference type="Pfam" id="PF07714">
    <property type="entry name" value="PK_Tyr_Ser-Thr"/>
    <property type="match status" value="1"/>
</dbReference>
<feature type="chain" id="PRO_5029704826" description="non-specific serine/threonine protein kinase" evidence="22">
    <location>
        <begin position="27"/>
        <end position="1006"/>
    </location>
</feature>
<evidence type="ECO:0000256" key="17">
    <source>
        <dbReference type="ARBA" id="ARBA00023180"/>
    </source>
</evidence>
<evidence type="ECO:0000259" key="23">
    <source>
        <dbReference type="PROSITE" id="PS50011"/>
    </source>
</evidence>
<keyword evidence="17" id="KW-0325">Glycoprotein</keyword>
<dbReference type="FunFam" id="3.80.10.10:FF:000177">
    <property type="entry name" value="Leucine-rich repeat receptor-like serine/threonine-protein kinase At1g17230"/>
    <property type="match status" value="1"/>
</dbReference>
<proteinExistence type="predicted"/>
<keyword evidence="10" id="KW-0677">Repeat</keyword>
<dbReference type="InterPro" id="IPR032675">
    <property type="entry name" value="LRR_dom_sf"/>
</dbReference>
<keyword evidence="4" id="KW-0723">Serine/threonine-protein kinase</keyword>
<dbReference type="Gene3D" id="3.80.10.10">
    <property type="entry name" value="Ribonuclease Inhibitor"/>
    <property type="match status" value="4"/>
</dbReference>
<evidence type="ECO:0000256" key="10">
    <source>
        <dbReference type="ARBA" id="ARBA00022737"/>
    </source>
</evidence>
<accession>A0A7I8KLH2</accession>
<dbReference type="PROSITE" id="PS00107">
    <property type="entry name" value="PROTEIN_KINASE_ATP"/>
    <property type="match status" value="1"/>
</dbReference>
<evidence type="ECO:0000256" key="1">
    <source>
        <dbReference type="ARBA" id="ARBA00004251"/>
    </source>
</evidence>
<dbReference type="GO" id="GO:0004674">
    <property type="term" value="F:protein serine/threonine kinase activity"/>
    <property type="evidence" value="ECO:0007669"/>
    <property type="project" value="UniProtKB-KW"/>
</dbReference>
<dbReference type="PROSITE" id="PS00109">
    <property type="entry name" value="PROTEIN_KINASE_TYR"/>
    <property type="match status" value="1"/>
</dbReference>
<comment type="catalytic activity">
    <reaction evidence="19">
        <text>L-seryl-[protein] + ATP = O-phospho-L-seryl-[protein] + ADP + H(+)</text>
        <dbReference type="Rhea" id="RHEA:17989"/>
        <dbReference type="Rhea" id="RHEA-COMP:9863"/>
        <dbReference type="Rhea" id="RHEA-COMP:11604"/>
        <dbReference type="ChEBI" id="CHEBI:15378"/>
        <dbReference type="ChEBI" id="CHEBI:29999"/>
        <dbReference type="ChEBI" id="CHEBI:30616"/>
        <dbReference type="ChEBI" id="CHEBI:83421"/>
        <dbReference type="ChEBI" id="CHEBI:456216"/>
        <dbReference type="EC" id="2.7.11.1"/>
    </reaction>
</comment>
<dbReference type="PANTHER" id="PTHR48005">
    <property type="entry name" value="LEUCINE RICH REPEAT KINASE 2"/>
    <property type="match status" value="1"/>
</dbReference>
<evidence type="ECO:0000256" key="3">
    <source>
        <dbReference type="ARBA" id="ARBA00022475"/>
    </source>
</evidence>
<keyword evidence="5" id="KW-0597">Phosphoprotein</keyword>
<evidence type="ECO:0000256" key="15">
    <source>
        <dbReference type="ARBA" id="ARBA00023136"/>
    </source>
</evidence>
<comment type="catalytic activity">
    <reaction evidence="18">
        <text>L-threonyl-[protein] + ATP = O-phospho-L-threonyl-[protein] + ADP + H(+)</text>
        <dbReference type="Rhea" id="RHEA:46608"/>
        <dbReference type="Rhea" id="RHEA-COMP:11060"/>
        <dbReference type="Rhea" id="RHEA-COMP:11605"/>
        <dbReference type="ChEBI" id="CHEBI:15378"/>
        <dbReference type="ChEBI" id="CHEBI:30013"/>
        <dbReference type="ChEBI" id="CHEBI:30616"/>
        <dbReference type="ChEBI" id="CHEBI:61977"/>
        <dbReference type="ChEBI" id="CHEBI:456216"/>
        <dbReference type="EC" id="2.7.11.1"/>
    </reaction>
</comment>
<evidence type="ECO:0000256" key="6">
    <source>
        <dbReference type="ARBA" id="ARBA00022614"/>
    </source>
</evidence>
<evidence type="ECO:0000256" key="9">
    <source>
        <dbReference type="ARBA" id="ARBA00022729"/>
    </source>
</evidence>
<evidence type="ECO:0000256" key="16">
    <source>
        <dbReference type="ARBA" id="ARBA00023170"/>
    </source>
</evidence>
<dbReference type="Pfam" id="PF08263">
    <property type="entry name" value="LRRNT_2"/>
    <property type="match status" value="1"/>
</dbReference>
<dbReference type="OrthoDB" id="676979at2759"/>
<keyword evidence="9 22" id="KW-0732">Signal</keyword>
<dbReference type="FunFam" id="3.80.10.10:FF:000400">
    <property type="entry name" value="Nuclear pore complex protein NUP107"/>
    <property type="match status" value="1"/>
</dbReference>
<evidence type="ECO:0000256" key="5">
    <source>
        <dbReference type="ARBA" id="ARBA00022553"/>
    </source>
</evidence>
<dbReference type="InterPro" id="IPR001245">
    <property type="entry name" value="Ser-Thr/Tyr_kinase_cat_dom"/>
</dbReference>
<keyword evidence="13 20" id="KW-0067">ATP-binding</keyword>
<evidence type="ECO:0000256" key="22">
    <source>
        <dbReference type="SAM" id="SignalP"/>
    </source>
</evidence>
<dbReference type="Pfam" id="PF23598">
    <property type="entry name" value="LRR_14"/>
    <property type="match status" value="1"/>
</dbReference>
<dbReference type="FunFam" id="3.80.10.10:FF:000416">
    <property type="entry name" value="Probable leucine-rich repeat receptor-like protein kinase At5g63930"/>
    <property type="match status" value="1"/>
</dbReference>
<keyword evidence="14 21" id="KW-1133">Transmembrane helix</keyword>
<keyword evidence="6" id="KW-0433">Leucine-rich repeat</keyword>
<keyword evidence="15 21" id="KW-0472">Membrane</keyword>
<feature type="transmembrane region" description="Helical" evidence="21">
    <location>
        <begin position="643"/>
        <end position="666"/>
    </location>
</feature>
<dbReference type="EC" id="2.7.11.1" evidence="2"/>
<comment type="subcellular location">
    <subcellularLocation>
        <location evidence="1">Cell membrane</location>
        <topology evidence="1">Single-pass type I membrane protein</topology>
    </subcellularLocation>
</comment>
<dbReference type="GO" id="GO:0005524">
    <property type="term" value="F:ATP binding"/>
    <property type="evidence" value="ECO:0007669"/>
    <property type="project" value="UniProtKB-UniRule"/>
</dbReference>
<keyword evidence="25" id="KW-1185">Reference proteome</keyword>
<dbReference type="InterPro" id="IPR011009">
    <property type="entry name" value="Kinase-like_dom_sf"/>
</dbReference>
<evidence type="ECO:0000256" key="7">
    <source>
        <dbReference type="ARBA" id="ARBA00022679"/>
    </source>
</evidence>
<dbReference type="SMART" id="SM00369">
    <property type="entry name" value="LRR_TYP"/>
    <property type="match status" value="6"/>
</dbReference>
<keyword evidence="8 21" id="KW-0812">Transmembrane</keyword>
<protein>
    <recommendedName>
        <fullName evidence="2">non-specific serine/threonine protein kinase</fullName>
        <ecNumber evidence="2">2.7.11.1</ecNumber>
    </recommendedName>
</protein>
<sequence>MSSERLLHFVFFLLPIFLSELPGGAAGNTQAEALLVWRATLKSHDNISSWAVNSSAAPCGWKGIACRQGKVMGIELPGGGLAGDLSSLDFSLFQDLETINLAGNGLTGLIPRRIANLSQLVSLQLQQNQLSGELPGELGALGEKLLRLDLSENHLIGPIPPSLGNLSAINHLILFKNQIDGEIPGELGNLVNLEDLELNFNRLSGSIPRTLGRLTKLGVLQLYENRLSGPIPYSLGNLTELNTLLLFNNYLSGSIPPEIGRLKKLFLLSLSTNNLTGGVPSSFKNLTSLTDLLLFENELSGALPKEMDFAAMAVVGLQKNRFSGELPAALCRAGALEHLNAAGNLFTGGVPDGLRNCSSLGRLILRENQLVGNLSEDFGVYPVLEYADLSSNRFFGELSEKWGRCTNLTMLQISGNNISGEIPRRLGELTMLKVLDLSWNQLRGEIPEELGGGLISLFELRVNGNELSGEVPSSIGRLTELEILDLSGNQLRGQIPVEIGNLAKLRSMDLSRNMFNGKIPTQIGKLLDLQILLDLSKNAIAGEIPPELGKLVMLEALNLSCNRLTGAIPASLRNMISLSSINLSHNFLEGPLPESDFFRRAPAAAFTDNRGLCNGSGGGAASELGLPPCNSISDVRGRKRRKVVLLSIFLPLSAVVFFILALAGYISCFRRRRGDVEEEDEGDVEAFSSADLGRGITLHDVAAATAGFDDKFCIGSGGWGSVYKVQLPGGGGATVAIKKLHAVDGDESSFKNEVRALTAIRHRNIVKLYGFYFSRRCKFLVYEYMANGSVAAVLRRDEAAAELDWAKRVRIISEVASAVAYMHHDCLPPLLHRDITSANILLDEEFKACVSDFGTARFLNPEQSTWSAAGALAGTLGYLAPELAYTVKATTASDVYSFGVVALEILAGRHAGELIGELPSPEGREKLLVEVLDWRLKPPTGQLASAVLVAAAVALSCLRVEPARRPTMDSVSMRLTDPRPPPLPAPLRSIRLRDLVVLDEAAAVSG</sequence>
<keyword evidence="16" id="KW-0675">Receptor</keyword>
<evidence type="ECO:0000256" key="13">
    <source>
        <dbReference type="ARBA" id="ARBA00022840"/>
    </source>
</evidence>
<dbReference type="PROSITE" id="PS50011">
    <property type="entry name" value="PROTEIN_KINASE_DOM"/>
    <property type="match status" value="1"/>
</dbReference>
<evidence type="ECO:0000256" key="14">
    <source>
        <dbReference type="ARBA" id="ARBA00022989"/>
    </source>
</evidence>
<dbReference type="Proteomes" id="UP000663760">
    <property type="component" value="Chromosome 6"/>
</dbReference>
<keyword evidence="11 20" id="KW-0547">Nucleotide-binding</keyword>
<dbReference type="InterPro" id="IPR008266">
    <property type="entry name" value="Tyr_kinase_AS"/>
</dbReference>
<keyword evidence="7" id="KW-0808">Transferase</keyword>
<evidence type="ECO:0000256" key="11">
    <source>
        <dbReference type="ARBA" id="ARBA00022741"/>
    </source>
</evidence>
<evidence type="ECO:0000256" key="18">
    <source>
        <dbReference type="ARBA" id="ARBA00047899"/>
    </source>
</evidence>
<evidence type="ECO:0000256" key="21">
    <source>
        <dbReference type="SAM" id="Phobius"/>
    </source>
</evidence>
<feature type="binding site" evidence="20">
    <location>
        <position position="739"/>
    </location>
    <ligand>
        <name>ATP</name>
        <dbReference type="ChEBI" id="CHEBI:30616"/>
    </ligand>
</feature>
<evidence type="ECO:0000256" key="8">
    <source>
        <dbReference type="ARBA" id="ARBA00022692"/>
    </source>
</evidence>
<dbReference type="SMART" id="SM00365">
    <property type="entry name" value="LRR_SD22"/>
    <property type="match status" value="5"/>
</dbReference>
<dbReference type="InterPro" id="IPR003591">
    <property type="entry name" value="Leu-rich_rpt_typical-subtyp"/>
</dbReference>
<dbReference type="PRINTS" id="PR00019">
    <property type="entry name" value="LEURICHRPT"/>
</dbReference>
<keyword evidence="12" id="KW-0418">Kinase</keyword>
<evidence type="ECO:0000256" key="4">
    <source>
        <dbReference type="ARBA" id="ARBA00022527"/>
    </source>
</evidence>
<dbReference type="SUPFAM" id="SSF56112">
    <property type="entry name" value="Protein kinase-like (PK-like)"/>
    <property type="match status" value="1"/>
</dbReference>
<evidence type="ECO:0000313" key="25">
    <source>
        <dbReference type="Proteomes" id="UP000663760"/>
    </source>
</evidence>
<evidence type="ECO:0000256" key="19">
    <source>
        <dbReference type="ARBA" id="ARBA00048679"/>
    </source>
</evidence>
<dbReference type="InterPro" id="IPR051420">
    <property type="entry name" value="Ser_Thr_Kinases_DiverseReg"/>
</dbReference>
<dbReference type="InterPro" id="IPR055414">
    <property type="entry name" value="LRR_R13L4/SHOC2-like"/>
</dbReference>
<gene>
    <name evidence="24" type="ORF">SI8410_06008977</name>
</gene>
<organism evidence="24 25">
    <name type="scientific">Spirodela intermedia</name>
    <name type="common">Intermediate duckweed</name>
    <dbReference type="NCBI Taxonomy" id="51605"/>
    <lineage>
        <taxon>Eukaryota</taxon>
        <taxon>Viridiplantae</taxon>
        <taxon>Streptophyta</taxon>
        <taxon>Embryophyta</taxon>
        <taxon>Tracheophyta</taxon>
        <taxon>Spermatophyta</taxon>
        <taxon>Magnoliopsida</taxon>
        <taxon>Liliopsida</taxon>
        <taxon>Araceae</taxon>
        <taxon>Lemnoideae</taxon>
        <taxon>Spirodela</taxon>
    </lineage>
</organism>
<dbReference type="Gene3D" id="1.10.510.10">
    <property type="entry name" value="Transferase(Phosphotransferase) domain 1"/>
    <property type="match status" value="1"/>
</dbReference>
<evidence type="ECO:0000256" key="20">
    <source>
        <dbReference type="PROSITE-ProRule" id="PRU10141"/>
    </source>
</evidence>
<dbReference type="GO" id="GO:0005886">
    <property type="term" value="C:plasma membrane"/>
    <property type="evidence" value="ECO:0007669"/>
    <property type="project" value="UniProtKB-SubCell"/>
</dbReference>
<dbReference type="InterPro" id="IPR013210">
    <property type="entry name" value="LRR_N_plant-typ"/>
</dbReference>
<dbReference type="Pfam" id="PF00560">
    <property type="entry name" value="LRR_1"/>
    <property type="match status" value="6"/>
</dbReference>
<dbReference type="Gene3D" id="3.30.200.20">
    <property type="entry name" value="Phosphorylase Kinase, domain 1"/>
    <property type="match status" value="1"/>
</dbReference>
<evidence type="ECO:0000256" key="12">
    <source>
        <dbReference type="ARBA" id="ARBA00022777"/>
    </source>
</evidence>
<evidence type="ECO:0000256" key="2">
    <source>
        <dbReference type="ARBA" id="ARBA00012513"/>
    </source>
</evidence>
<dbReference type="InterPro" id="IPR017441">
    <property type="entry name" value="Protein_kinase_ATP_BS"/>
</dbReference>
<reference evidence="24" key="1">
    <citation type="submission" date="2020-02" db="EMBL/GenBank/DDBJ databases">
        <authorList>
            <person name="Scholz U."/>
            <person name="Mascher M."/>
            <person name="Fiebig A."/>
        </authorList>
    </citation>
    <scope>NUCLEOTIDE SEQUENCE</scope>
</reference>
<name>A0A7I8KLH2_SPIIN</name>
<keyword evidence="3" id="KW-1003">Cell membrane</keyword>
<dbReference type="SUPFAM" id="SSF52058">
    <property type="entry name" value="L domain-like"/>
    <property type="match status" value="2"/>
</dbReference>
<dbReference type="InterPro" id="IPR000719">
    <property type="entry name" value="Prot_kinase_dom"/>
</dbReference>
<dbReference type="AlphaFoldDB" id="A0A7I8KLH2"/>
<dbReference type="PANTHER" id="PTHR48005:SF70">
    <property type="entry name" value="MDIS1-INTERACTING RECEPTOR LIKE KINASE 2-LIKE"/>
    <property type="match status" value="1"/>
</dbReference>